<name>A0ABV2HGD4_9HYPH</name>
<dbReference type="EMBL" id="JBEPLI010000004">
    <property type="protein sequence ID" value="MET3589616.1"/>
    <property type="molecule type" value="Genomic_DNA"/>
</dbReference>
<protein>
    <submittedName>
        <fullName evidence="1">Transketolase C-terminal domain/subunit</fullName>
    </submittedName>
</protein>
<accession>A0ABV2HGD4</accession>
<evidence type="ECO:0000313" key="1">
    <source>
        <dbReference type="EMBL" id="MET3589616.1"/>
    </source>
</evidence>
<dbReference type="Proteomes" id="UP001549086">
    <property type="component" value="Unassembled WGS sequence"/>
</dbReference>
<comment type="caution">
    <text evidence="1">The sequence shown here is derived from an EMBL/GenBank/DDBJ whole genome shotgun (WGS) entry which is preliminary data.</text>
</comment>
<proteinExistence type="predicted"/>
<sequence length="47" mass="5304">MKTSHQETQNNVKFSNLEILSQTLIQIAQFDKNLVVLTADSRISGKN</sequence>
<organism evidence="1 2">
    <name type="scientific">Bartonella silvatica</name>
    <dbReference type="NCBI Taxonomy" id="357760"/>
    <lineage>
        <taxon>Bacteria</taxon>
        <taxon>Pseudomonadati</taxon>
        <taxon>Pseudomonadota</taxon>
        <taxon>Alphaproteobacteria</taxon>
        <taxon>Hyphomicrobiales</taxon>
        <taxon>Bartonellaceae</taxon>
        <taxon>Bartonella</taxon>
    </lineage>
</organism>
<evidence type="ECO:0000313" key="2">
    <source>
        <dbReference type="Proteomes" id="UP001549086"/>
    </source>
</evidence>
<keyword evidence="2" id="KW-1185">Reference proteome</keyword>
<reference evidence="1 2" key="1">
    <citation type="submission" date="2024-06" db="EMBL/GenBank/DDBJ databases">
        <title>Genomic Encyclopedia of Type Strains, Phase IV (KMG-IV): sequencing the most valuable type-strain genomes for metagenomic binning, comparative biology and taxonomic classification.</title>
        <authorList>
            <person name="Goeker M."/>
        </authorList>
    </citation>
    <scope>NUCLEOTIDE SEQUENCE [LARGE SCALE GENOMIC DNA]</scope>
    <source>
        <strain evidence="1 2">DSM 23649</strain>
    </source>
</reference>
<gene>
    <name evidence="1" type="ORF">ABID23_000700</name>
</gene>